<dbReference type="InterPro" id="IPR018247">
    <property type="entry name" value="EF_Hand_1_Ca_BS"/>
</dbReference>
<feature type="chain" id="PRO_5037894595" evidence="2">
    <location>
        <begin position="18"/>
        <end position="318"/>
    </location>
</feature>
<feature type="region of interest" description="Disordered" evidence="1">
    <location>
        <begin position="284"/>
        <end position="318"/>
    </location>
</feature>
<dbReference type="Proteomes" id="UP000652567">
    <property type="component" value="Unassembled WGS sequence"/>
</dbReference>
<feature type="compositionally biased region" description="Basic and acidic residues" evidence="1">
    <location>
        <begin position="302"/>
        <end position="312"/>
    </location>
</feature>
<dbReference type="PROSITE" id="PS00018">
    <property type="entry name" value="EF_HAND_1"/>
    <property type="match status" value="4"/>
</dbReference>
<dbReference type="SUPFAM" id="SSF47473">
    <property type="entry name" value="EF-hand"/>
    <property type="match status" value="2"/>
</dbReference>
<dbReference type="Pfam" id="PF13202">
    <property type="entry name" value="EF-hand_5"/>
    <property type="match status" value="2"/>
</dbReference>
<evidence type="ECO:0000256" key="2">
    <source>
        <dbReference type="SAM" id="SignalP"/>
    </source>
</evidence>
<dbReference type="InterPro" id="IPR011992">
    <property type="entry name" value="EF-hand-dom_pair"/>
</dbReference>
<dbReference type="PROSITE" id="PS50222">
    <property type="entry name" value="EF_HAND_2"/>
    <property type="match status" value="1"/>
</dbReference>
<dbReference type="AlphaFoldDB" id="A0A928V5X6"/>
<dbReference type="GO" id="GO:0005509">
    <property type="term" value="F:calcium ion binding"/>
    <property type="evidence" value="ECO:0007669"/>
    <property type="project" value="InterPro"/>
</dbReference>
<evidence type="ECO:0000313" key="4">
    <source>
        <dbReference type="EMBL" id="MBE8717785.1"/>
    </source>
</evidence>
<comment type="caution">
    <text evidence="4">The sequence shown here is derived from an EMBL/GenBank/DDBJ whole genome shotgun (WGS) entry which is preliminary data.</text>
</comment>
<proteinExistence type="predicted"/>
<dbReference type="Gene3D" id="1.10.238.10">
    <property type="entry name" value="EF-hand"/>
    <property type="match status" value="3"/>
</dbReference>
<keyword evidence="2" id="KW-0732">Signal</keyword>
<feature type="signal peptide" evidence="2">
    <location>
        <begin position="1"/>
        <end position="17"/>
    </location>
</feature>
<feature type="compositionally biased region" description="Polar residues" evidence="1">
    <location>
        <begin position="27"/>
        <end position="41"/>
    </location>
</feature>
<feature type="domain" description="EF-hand" evidence="3">
    <location>
        <begin position="115"/>
        <end position="150"/>
    </location>
</feature>
<dbReference type="PANTHER" id="PTHR10827:SF85">
    <property type="entry name" value="CALCIUM-BINDING PROTEIN"/>
    <property type="match status" value="1"/>
</dbReference>
<accession>A0A928V5X6</accession>
<dbReference type="InterPro" id="IPR002048">
    <property type="entry name" value="EF_hand_dom"/>
</dbReference>
<feature type="region of interest" description="Disordered" evidence="1">
    <location>
        <begin position="27"/>
        <end position="48"/>
    </location>
</feature>
<keyword evidence="5" id="KW-1185">Reference proteome</keyword>
<protein>
    <submittedName>
        <fullName evidence="4">EF-hand domain-containing protein</fullName>
    </submittedName>
</protein>
<evidence type="ECO:0000313" key="5">
    <source>
        <dbReference type="Proteomes" id="UP000652567"/>
    </source>
</evidence>
<evidence type="ECO:0000259" key="3">
    <source>
        <dbReference type="PROSITE" id="PS50222"/>
    </source>
</evidence>
<sequence length="318" mass="35087">MKTTRLLLPVLMASLLAACQTSGPENTAAAANTEKQPTSLSAGRHGAVGEQERKAFIAEHVTDASEELTWEAFKAFRTERFNGGDQDGNGSLSEDEYVDEYATRLEQQIAGERKGHAEQTLARFNALDKDKDGFISPAEYNASGDRAWQLFDKENAGVIKTAEHKTEQPRQGFRSVLGMPTSHNISGFMELYDESGEGVVSRADYQRQRDASFAATDANSDGKLSLEEYQDEFEGRVDRQANRVREAQLKQAHVRFGVLDTNKDKAISLEEYLASGERTFKRWDTNGDGVVSAADPLPVRQEMPRSGKDAAANKKSAQ</sequence>
<dbReference type="EMBL" id="PRDL01000001">
    <property type="protein sequence ID" value="MBE8717785.1"/>
    <property type="molecule type" value="Genomic_DNA"/>
</dbReference>
<evidence type="ECO:0000256" key="1">
    <source>
        <dbReference type="SAM" id="MobiDB-lite"/>
    </source>
</evidence>
<name>A0A928V5X6_9GAMM</name>
<dbReference type="PANTHER" id="PTHR10827">
    <property type="entry name" value="RETICULOCALBIN"/>
    <property type="match status" value="1"/>
</dbReference>
<reference evidence="4" key="1">
    <citation type="submission" date="2018-07" db="EMBL/GenBank/DDBJ databases">
        <title>Genome assembly of strain Ka43.</title>
        <authorList>
            <person name="Kukolya J."/>
            <person name="Nagy I."/>
            <person name="Horvath B."/>
            <person name="Toth A."/>
        </authorList>
    </citation>
    <scope>NUCLEOTIDE SEQUENCE</scope>
    <source>
        <strain evidence="4">KB43</strain>
    </source>
</reference>
<gene>
    <name evidence="4" type="ORF">C4F51_11380</name>
</gene>
<organism evidence="4 5">
    <name type="scientific">Cellvibrio polysaccharolyticus</name>
    <dbReference type="NCBI Taxonomy" id="2082724"/>
    <lineage>
        <taxon>Bacteria</taxon>
        <taxon>Pseudomonadati</taxon>
        <taxon>Pseudomonadota</taxon>
        <taxon>Gammaproteobacteria</taxon>
        <taxon>Cellvibrionales</taxon>
        <taxon>Cellvibrionaceae</taxon>
        <taxon>Cellvibrio</taxon>
    </lineage>
</organism>
<dbReference type="PROSITE" id="PS51257">
    <property type="entry name" value="PROKAR_LIPOPROTEIN"/>
    <property type="match status" value="1"/>
</dbReference>
<dbReference type="RefSeq" id="WP_193909844.1">
    <property type="nucleotide sequence ID" value="NZ_PRDL01000001.1"/>
</dbReference>